<dbReference type="EMBL" id="HBUF01373251">
    <property type="protein sequence ID" value="CAG6727136.1"/>
    <property type="molecule type" value="Transcribed_RNA"/>
</dbReference>
<organism evidence="1">
    <name type="scientific">Cacopsylla melanoneura</name>
    <dbReference type="NCBI Taxonomy" id="428564"/>
    <lineage>
        <taxon>Eukaryota</taxon>
        <taxon>Metazoa</taxon>
        <taxon>Ecdysozoa</taxon>
        <taxon>Arthropoda</taxon>
        <taxon>Hexapoda</taxon>
        <taxon>Insecta</taxon>
        <taxon>Pterygota</taxon>
        <taxon>Neoptera</taxon>
        <taxon>Paraneoptera</taxon>
        <taxon>Hemiptera</taxon>
        <taxon>Sternorrhyncha</taxon>
        <taxon>Psylloidea</taxon>
        <taxon>Psyllidae</taxon>
        <taxon>Psyllinae</taxon>
        <taxon>Cacopsylla</taxon>
    </lineage>
</organism>
<protein>
    <submittedName>
        <fullName evidence="1">Uncharacterized protein</fullName>
    </submittedName>
</protein>
<proteinExistence type="predicted"/>
<dbReference type="EMBL" id="HBUF01373252">
    <property type="protein sequence ID" value="CAG6727138.1"/>
    <property type="molecule type" value="Transcribed_RNA"/>
</dbReference>
<dbReference type="AlphaFoldDB" id="A0A8D9DQK7"/>
<evidence type="ECO:0000313" key="1">
    <source>
        <dbReference type="EMBL" id="CAG6727138.1"/>
    </source>
</evidence>
<accession>A0A8D9DQK7</accession>
<name>A0A8D9DQK7_9HEMI</name>
<reference evidence="1" key="1">
    <citation type="submission" date="2021-05" db="EMBL/GenBank/DDBJ databases">
        <authorList>
            <person name="Alioto T."/>
            <person name="Alioto T."/>
            <person name="Gomez Garrido J."/>
        </authorList>
    </citation>
    <scope>NUCLEOTIDE SEQUENCE</scope>
</reference>
<sequence length="105" mass="12090">MLQYFRAETLFRLISLQKNSIRGNFTINIKLPEVRGSFPFEERNFGGDRRSYILTAVRKLRGQVCAYLYKSLIELWSSVWKTDSVHLSASVDPCLCLTSPKQTAL</sequence>